<dbReference type="Gene3D" id="1.10.510.10">
    <property type="entry name" value="Transferase(Phosphotransferase) domain 1"/>
    <property type="match status" value="1"/>
</dbReference>
<dbReference type="Proteomes" id="UP001590951">
    <property type="component" value="Unassembled WGS sequence"/>
</dbReference>
<evidence type="ECO:0000313" key="2">
    <source>
        <dbReference type="Proteomes" id="UP001590951"/>
    </source>
</evidence>
<evidence type="ECO:0000313" key="1">
    <source>
        <dbReference type="EMBL" id="KAL2049425.1"/>
    </source>
</evidence>
<proteinExistence type="predicted"/>
<sequence length="556" mass="63591">MDPVSFGLTIFATFKEVYLISRFVCKTISSVNNYKSEQRDLGTEFCQEFLLFRSLGRLFLLQNNGVFDDDNLNEDWLTQLKMIFDKLKVVFLEYSKIAAGLDEDYRAYSPFLHDAYFKTKCIEFSLDDPLPELSTPNRGTFLSRLLVEPVKNAFKAPLFSKQSWKWALFQRAELQKTLQKFHKWNKKLNSLVPIFLAFRPQLSIPERFSKVKKEDDIVVAGLEPHLRLRQLTSSKQNLAIEAPPTGTSLTVTSLLEPSNSRVTNEKTLVEYKYYSPVERSSTFDEPILQQARNEASIHQLAKLLSSSGKYNLHTLPFKGYLNEMEEGRYKFMFAHPEGTSPNDPVSLRDVVQGKDPNCKRLALSARFQVAQVITMALAAFHAGRWVHKGLRSESIKFFKKDSVVQYDNPYLADFEYSRPESDETLFTYDDDIEKNVYRHPDRQGPPSVQFTKIHDIYALGVVLLEIGMWRTASTIYHEYCKVVKQRGGSGGIVDPKICREIFMDKADGNLPHSMGRAYADAVSTCLAGRFDNGISDGAFAMEFHDRVVEGINIKKI</sequence>
<name>A0ABR4AVU8_9LECA</name>
<organism evidence="1 2">
    <name type="scientific">Lepraria finkii</name>
    <dbReference type="NCBI Taxonomy" id="1340010"/>
    <lineage>
        <taxon>Eukaryota</taxon>
        <taxon>Fungi</taxon>
        <taxon>Dikarya</taxon>
        <taxon>Ascomycota</taxon>
        <taxon>Pezizomycotina</taxon>
        <taxon>Lecanoromycetes</taxon>
        <taxon>OSLEUM clade</taxon>
        <taxon>Lecanoromycetidae</taxon>
        <taxon>Lecanorales</taxon>
        <taxon>Lecanorineae</taxon>
        <taxon>Stereocaulaceae</taxon>
        <taxon>Lepraria</taxon>
    </lineage>
</organism>
<dbReference type="InterPro" id="IPR038305">
    <property type="entry name" value="HeLo_sf"/>
</dbReference>
<gene>
    <name evidence="1" type="ORF">ABVK25_010329</name>
</gene>
<dbReference type="PANTHER" id="PTHR37542">
    <property type="entry name" value="HELO DOMAIN-CONTAINING PROTEIN-RELATED"/>
    <property type="match status" value="1"/>
</dbReference>
<comment type="caution">
    <text evidence="1">The sequence shown here is derived from an EMBL/GenBank/DDBJ whole genome shotgun (WGS) entry which is preliminary data.</text>
</comment>
<protein>
    <recommendedName>
        <fullName evidence="3">Protein kinase domain-containing protein</fullName>
    </recommendedName>
</protein>
<keyword evidence="2" id="KW-1185">Reference proteome</keyword>
<dbReference type="Gene3D" id="1.20.120.1020">
    <property type="entry name" value="Prion-inhibition and propagation, HeLo domain"/>
    <property type="match status" value="1"/>
</dbReference>
<evidence type="ECO:0008006" key="3">
    <source>
        <dbReference type="Google" id="ProtNLM"/>
    </source>
</evidence>
<reference evidence="1 2" key="1">
    <citation type="submission" date="2024-09" db="EMBL/GenBank/DDBJ databases">
        <title>Rethinking Asexuality: The Enigmatic Case of Functional Sexual Genes in Lepraria (Stereocaulaceae).</title>
        <authorList>
            <person name="Doellman M."/>
            <person name="Sun Y."/>
            <person name="Barcenas-Pena A."/>
            <person name="Lumbsch H.T."/>
            <person name="Grewe F."/>
        </authorList>
    </citation>
    <scope>NUCLEOTIDE SEQUENCE [LARGE SCALE GENOMIC DNA]</scope>
    <source>
        <strain evidence="1 2">Grewe 0041</strain>
    </source>
</reference>
<dbReference type="EMBL" id="JBHFEH010000064">
    <property type="protein sequence ID" value="KAL2049425.1"/>
    <property type="molecule type" value="Genomic_DNA"/>
</dbReference>
<dbReference type="PANTHER" id="PTHR37542:SF3">
    <property type="entry name" value="PRION-INHIBITION AND PROPAGATION HELO DOMAIN-CONTAINING PROTEIN"/>
    <property type="match status" value="1"/>
</dbReference>
<accession>A0ABR4AVU8</accession>
<dbReference type="InterPro" id="IPR011009">
    <property type="entry name" value="Kinase-like_dom_sf"/>
</dbReference>
<dbReference type="SUPFAM" id="SSF56112">
    <property type="entry name" value="Protein kinase-like (PK-like)"/>
    <property type="match status" value="1"/>
</dbReference>